<name>A0A066VJT0_TILAU</name>
<evidence type="ECO:0000313" key="3">
    <source>
        <dbReference type="Proteomes" id="UP000027361"/>
    </source>
</evidence>
<gene>
    <name evidence="2" type="ORF">K437DRAFT_18513</name>
</gene>
<feature type="region of interest" description="Disordered" evidence="1">
    <location>
        <begin position="1153"/>
        <end position="1229"/>
    </location>
</feature>
<feature type="compositionally biased region" description="Polar residues" evidence="1">
    <location>
        <begin position="317"/>
        <end position="336"/>
    </location>
</feature>
<feature type="region of interest" description="Disordered" evidence="1">
    <location>
        <begin position="1395"/>
        <end position="1433"/>
    </location>
</feature>
<sequence>MSAGRSLTAKWDLAAAPSAGPGPATSSSNGTPSKHQQQVQPTSAALTPVARSLTARFTKAPNSIPVTPETSLLSVQQVTSLAGPGQAPASTVTDASSAAAQREPSPPRQAPEAAIISIAVAGRSESVAEQAAYLEGGQEAAYKGIASSKLEVVQTAEVGAFASRAKNTPKGALLSNQEPESGPEVAESLESEGKEANAEERSSRFHIGVEDEGSESTEDPSPIATDDRCIAAASLVSATAGTKSEGTETELDAASHSEQEQDEHLVAKQVAQETPGNQPGSSSQVNNPAIVHTINRRPEALSFSVASKAQGYPPISPTSNAQSTAAEAFYSPQTQEVPLVDSAEASPVNATGKLPDSISSISSSAPVYTALASPRDSASEQQESSLPVELKDEDAFSVDSHFSTSSSAVSIFSSAASSGAKHSLGFSLDAGDKPTLGGSGAVFEDFPKPLFPTRSAADASARAKAPNVADSRQEAESGPTADGSEVKEGESQQQQDLEEEGISDEHSDAGTEVGTIDSFESSRDYEDPFALPAPSSKAASNASGPTILRLFEHEYVSPNVDYVNKKQTSFTLVVPRSNIQKPEISSIIGSAGGIGPDLLFSSNSSLSPGQKPPFASVLRRRHRKPSASSARDRVNGFDHLLETAAGAGAGGGSRSAQQAQPQGKDLSQGQEQEQSMESYLMVKGIEEEASENLETEITLLKAPSSDANPGSGRATPTLPKLALPAGDTSLSSPKMSSNYSGSDVSEWQSSTEAVLRASMSSPPPPARPPRHAARPPIVIDDSHSPQGSMISLIKGDGATPEPSESNYSDDGSEDESEIWRGTNVSTDKSPLTPAGKGGNQEAEDDREAEQQRMELAAWEAAIVRQTEEVNRHKEEVRKRHPSVVWADQVDSSGGVGSIKKRTASSSLDFNPMAALPQQQVTARSTLDALKSNGGMPKPIICGLPASSSGGFRLSIATLETPSEDFNPRAKNPILLSSPIASLPSQSPSNDYARNADLSKERLESAIALLPPRPNGKPPLSEPLTAAPMMTSGSFSGTDELKSITPTEGKGQKRRSGMIDYSAKRTSARRQAIAEDEEDAEEAVLSLGLSTESVETSAYVSDTPEVQHQPSLRRQSSLSNANSPPLDSELSNRNSVISLSNTGVLNSFTRRTSLLLNTPPPNEPLPPRPHSTQFSPKPILLGFEERATSPPPHAQETARPASPPTSYTTSYTPTSNRRHSSSDSPAGMPKMSIAMPMLVADSPTVYPTISPEFVGGPRSPSPRPFQTLQSISGMRDSSAGSIRSAQSVASKEHARVGSPSLRSVKSKDSAPSHPKATKTSILASISGASKVLAGKTGVEPLTRSKSKRTRHQGSVSYAFNALHRSPADHTRPIPSRTLTIAASRREQMANMFDSLAESSAMSSAGSTGTATTPPALADQPPSYPTKRPQSADVTSSFANGLAEWSQSLPALADVLAETSRTLSIASMDPAGIISNRTIPIEKAQLPALRSQSDSDISQGTACRTRRGFVKEEDISIETIPEEAPEVDITPSKLKTLRLRKAELDEWVKTSTWDDLLIIRYLHAFGKDLKRVKAIKVLDPAEIKGSAFPAADEWKHIKPNGTVPFIRMGYYLASLTAFATTIFSSTPVRLDRPDTEPSATASLESERVVQRDGTDTHERLYITAFPIYRGIVGGICDLSMWKSKKRTFVVMSHPPFAMSRPTSYCGDFNSCRTPQLLCRCSGSSRCATTHLLQSSFDTRCSQGRIDSCSPNKLRCCQRASRLNL</sequence>
<dbReference type="RefSeq" id="XP_013240888.1">
    <property type="nucleotide sequence ID" value="XM_013385434.1"/>
</dbReference>
<dbReference type="GeneID" id="25261926"/>
<feature type="compositionally biased region" description="Pro residues" evidence="1">
    <location>
        <begin position="1010"/>
        <end position="1020"/>
    </location>
</feature>
<feature type="compositionally biased region" description="Polar residues" evidence="1">
    <location>
        <begin position="728"/>
        <end position="752"/>
    </location>
</feature>
<dbReference type="EMBL" id="JMSN01000110">
    <property type="protein sequence ID" value="KDN39004.1"/>
    <property type="molecule type" value="Genomic_DNA"/>
</dbReference>
<comment type="caution">
    <text evidence="2">The sequence shown here is derived from an EMBL/GenBank/DDBJ whole genome shotgun (WGS) entry which is preliminary data.</text>
</comment>
<feature type="region of interest" description="Disordered" evidence="1">
    <location>
        <begin position="602"/>
        <end position="853"/>
    </location>
</feature>
<feature type="region of interest" description="Disordered" evidence="1">
    <location>
        <begin position="421"/>
        <end position="512"/>
    </location>
</feature>
<proteinExistence type="predicted"/>
<dbReference type="Proteomes" id="UP000027361">
    <property type="component" value="Unassembled WGS sequence"/>
</dbReference>
<feature type="compositionally biased region" description="Pro residues" evidence="1">
    <location>
        <begin position="1157"/>
        <end position="1168"/>
    </location>
</feature>
<dbReference type="OMA" id="HERLYIT"/>
<feature type="compositionally biased region" description="Low complexity" evidence="1">
    <location>
        <begin position="1395"/>
        <end position="1416"/>
    </location>
</feature>
<evidence type="ECO:0000256" key="1">
    <source>
        <dbReference type="SAM" id="MobiDB-lite"/>
    </source>
</evidence>
<dbReference type="HOGENOM" id="CLU_239060_0_0_1"/>
<accession>A0A066VJT0</accession>
<dbReference type="OrthoDB" id="1708389at2759"/>
<feature type="compositionally biased region" description="Basic and acidic residues" evidence="1">
    <location>
        <begin position="253"/>
        <end position="266"/>
    </location>
</feature>
<feature type="compositionally biased region" description="Low complexity" evidence="1">
    <location>
        <begin position="654"/>
        <end position="678"/>
    </location>
</feature>
<feature type="region of interest" description="Disordered" evidence="1">
    <location>
        <begin position="169"/>
        <end position="290"/>
    </location>
</feature>
<feature type="compositionally biased region" description="Low complexity" evidence="1">
    <location>
        <begin position="1196"/>
        <end position="1214"/>
    </location>
</feature>
<dbReference type="InParanoid" id="A0A066VJT0"/>
<dbReference type="STRING" id="1037660.A0A066VJT0"/>
<feature type="region of interest" description="Disordered" evidence="1">
    <location>
        <begin position="309"/>
        <end position="361"/>
    </location>
</feature>
<feature type="region of interest" description="Disordered" evidence="1">
    <location>
        <begin position="77"/>
        <end position="111"/>
    </location>
</feature>
<feature type="compositionally biased region" description="Polar residues" evidence="1">
    <location>
        <begin position="271"/>
        <end position="287"/>
    </location>
</feature>
<feature type="compositionally biased region" description="Polar residues" evidence="1">
    <location>
        <begin position="1277"/>
        <end position="1288"/>
    </location>
</feature>
<feature type="compositionally biased region" description="Low complexity" evidence="1">
    <location>
        <begin position="14"/>
        <end position="33"/>
    </location>
</feature>
<feature type="compositionally biased region" description="Low complexity" evidence="1">
    <location>
        <begin position="87"/>
        <end position="100"/>
    </location>
</feature>
<reference evidence="2 3" key="1">
    <citation type="submission" date="2014-05" db="EMBL/GenBank/DDBJ databases">
        <title>Draft genome sequence of a rare smut relative, Tilletiaria anomala UBC 951.</title>
        <authorList>
            <consortium name="DOE Joint Genome Institute"/>
            <person name="Toome M."/>
            <person name="Kuo A."/>
            <person name="Henrissat B."/>
            <person name="Lipzen A."/>
            <person name="Tritt A."/>
            <person name="Yoshinaga Y."/>
            <person name="Zane M."/>
            <person name="Barry K."/>
            <person name="Grigoriev I.V."/>
            <person name="Spatafora J.W."/>
            <person name="Aimea M.C."/>
        </authorList>
    </citation>
    <scope>NUCLEOTIDE SEQUENCE [LARGE SCALE GENOMIC DNA]</scope>
    <source>
        <strain evidence="2 3">UBC 951</strain>
    </source>
</reference>
<protein>
    <submittedName>
        <fullName evidence="2">Uncharacterized protein</fullName>
    </submittedName>
</protein>
<feature type="compositionally biased region" description="Low complexity" evidence="1">
    <location>
        <begin position="454"/>
        <end position="465"/>
    </location>
</feature>
<feature type="compositionally biased region" description="Polar residues" evidence="1">
    <location>
        <begin position="34"/>
        <end position="45"/>
    </location>
</feature>
<feature type="region of interest" description="Disordered" evidence="1">
    <location>
        <begin position="1"/>
        <end position="50"/>
    </location>
</feature>
<feature type="compositionally biased region" description="Basic and acidic residues" evidence="1">
    <location>
        <begin position="630"/>
        <end position="641"/>
    </location>
</feature>
<evidence type="ECO:0000313" key="2">
    <source>
        <dbReference type="EMBL" id="KDN39004.1"/>
    </source>
</evidence>
<feature type="region of interest" description="Disordered" evidence="1">
    <location>
        <begin position="1249"/>
        <end position="1318"/>
    </location>
</feature>
<feature type="region of interest" description="Disordered" evidence="1">
    <location>
        <begin position="1007"/>
        <end position="1068"/>
    </location>
</feature>
<organism evidence="2 3">
    <name type="scientific">Tilletiaria anomala (strain ATCC 24038 / CBS 436.72 / UBC 951)</name>
    <dbReference type="NCBI Taxonomy" id="1037660"/>
    <lineage>
        <taxon>Eukaryota</taxon>
        <taxon>Fungi</taxon>
        <taxon>Dikarya</taxon>
        <taxon>Basidiomycota</taxon>
        <taxon>Ustilaginomycotina</taxon>
        <taxon>Exobasidiomycetes</taxon>
        <taxon>Georgefischeriales</taxon>
        <taxon>Tilletiariaceae</taxon>
        <taxon>Tilletiaria</taxon>
    </lineage>
</organism>
<feature type="region of interest" description="Disordered" evidence="1">
    <location>
        <begin position="1088"/>
        <end position="1133"/>
    </location>
</feature>
<keyword evidence="3" id="KW-1185">Reference proteome</keyword>
<feature type="compositionally biased region" description="Basic and acidic residues" evidence="1">
    <location>
        <begin position="191"/>
        <end position="209"/>
    </location>
</feature>